<dbReference type="PANTHER" id="PTHR10622:SF10">
    <property type="entry name" value="HET DOMAIN-CONTAINING PROTEIN"/>
    <property type="match status" value="1"/>
</dbReference>
<dbReference type="EMBL" id="CAJVRL010000025">
    <property type="protein sequence ID" value="CAG8949771.1"/>
    <property type="molecule type" value="Genomic_DNA"/>
</dbReference>
<reference evidence="2" key="1">
    <citation type="submission" date="2021-07" db="EMBL/GenBank/DDBJ databases">
        <authorList>
            <person name="Durling M."/>
        </authorList>
    </citation>
    <scope>NUCLEOTIDE SEQUENCE</scope>
</reference>
<dbReference type="AlphaFoldDB" id="A0A9N9KMN5"/>
<dbReference type="Proteomes" id="UP000696280">
    <property type="component" value="Unassembled WGS sequence"/>
</dbReference>
<dbReference type="InterPro" id="IPR010730">
    <property type="entry name" value="HET"/>
</dbReference>
<accession>A0A9N9KMN5</accession>
<feature type="domain" description="Heterokaryon incompatibility" evidence="1">
    <location>
        <begin position="22"/>
        <end position="95"/>
    </location>
</feature>
<gene>
    <name evidence="2" type="ORF">HYFRA_00004094</name>
</gene>
<sequence>MRLLHTQTLEMKESFDSQVPSYVILSHTWGNEETSFSEMESNDETARSKAGYHKITKFCALAKRRGFEYGWVDTCCIDKRNSAELSEAITSIMFIFLGDVWPISEGGIDHKVQIAFMKASRWFTRGWTTQVKDPILDSVIISVPLLTISHNKELLAPKTRKLFAKDWSLIDHWENLLSLVAEITNIDERALKDRDTIPSFCVAQRMCWASKRQTTRNEDMAYSLMGLFHVSMPVIYGEGSHKAFRRLQN</sequence>
<comment type="caution">
    <text evidence="2">The sequence shown here is derived from an EMBL/GenBank/DDBJ whole genome shotgun (WGS) entry which is preliminary data.</text>
</comment>
<evidence type="ECO:0000313" key="3">
    <source>
        <dbReference type="Proteomes" id="UP000696280"/>
    </source>
</evidence>
<proteinExistence type="predicted"/>
<dbReference type="PANTHER" id="PTHR10622">
    <property type="entry name" value="HET DOMAIN-CONTAINING PROTEIN"/>
    <property type="match status" value="1"/>
</dbReference>
<evidence type="ECO:0000259" key="1">
    <source>
        <dbReference type="Pfam" id="PF06985"/>
    </source>
</evidence>
<organism evidence="2 3">
    <name type="scientific">Hymenoscyphus fraxineus</name>
    <dbReference type="NCBI Taxonomy" id="746836"/>
    <lineage>
        <taxon>Eukaryota</taxon>
        <taxon>Fungi</taxon>
        <taxon>Dikarya</taxon>
        <taxon>Ascomycota</taxon>
        <taxon>Pezizomycotina</taxon>
        <taxon>Leotiomycetes</taxon>
        <taxon>Helotiales</taxon>
        <taxon>Helotiaceae</taxon>
        <taxon>Hymenoscyphus</taxon>
    </lineage>
</organism>
<name>A0A9N9KMN5_9HELO</name>
<keyword evidence="3" id="KW-1185">Reference proteome</keyword>
<evidence type="ECO:0000313" key="2">
    <source>
        <dbReference type="EMBL" id="CAG8949771.1"/>
    </source>
</evidence>
<protein>
    <recommendedName>
        <fullName evidence="1">Heterokaryon incompatibility domain-containing protein</fullName>
    </recommendedName>
</protein>
<dbReference type="OrthoDB" id="674604at2759"/>
<dbReference type="Pfam" id="PF06985">
    <property type="entry name" value="HET"/>
    <property type="match status" value="1"/>
</dbReference>